<reference evidence="13" key="1">
    <citation type="submission" date="2024-05" db="EMBL/GenBank/DDBJ databases">
        <title>Genome Sequences of Four Agar- Degrading Marine Bacteria.</title>
        <authorList>
            <person name="Phillips E.K."/>
            <person name="Shaffer J.C."/>
            <person name="Henson M.W."/>
            <person name="Temperton B."/>
            <person name="Thrash C.J."/>
            <person name="Martin M.O."/>
        </authorList>
    </citation>
    <scope>NUCLEOTIDE SEQUENCE</scope>
    <source>
        <strain evidence="13">EKP203</strain>
    </source>
</reference>
<accession>A0ABT7Y7D3</accession>
<evidence type="ECO:0000256" key="8">
    <source>
        <dbReference type="ARBA" id="ARBA00022932"/>
    </source>
</evidence>
<evidence type="ECO:0000313" key="13">
    <source>
        <dbReference type="EMBL" id="MDN2483953.1"/>
    </source>
</evidence>
<keyword evidence="14" id="KW-1185">Reference proteome</keyword>
<dbReference type="EMBL" id="JAUEOZ010000003">
    <property type="protein sequence ID" value="MDN2483953.1"/>
    <property type="molecule type" value="Genomic_DNA"/>
</dbReference>
<feature type="domain" description="DNA polymerase III beta sliding clamp C-terminal" evidence="12">
    <location>
        <begin position="263"/>
        <end position="354"/>
    </location>
</feature>
<keyword evidence="9" id="KW-0238">DNA-binding</keyword>
<evidence type="ECO:0000259" key="12">
    <source>
        <dbReference type="Pfam" id="PF02768"/>
    </source>
</evidence>
<evidence type="ECO:0000256" key="2">
    <source>
        <dbReference type="ARBA" id="ARBA00010752"/>
    </source>
</evidence>
<dbReference type="Gene3D" id="3.70.10.10">
    <property type="match status" value="1"/>
</dbReference>
<proteinExistence type="inferred from homology"/>
<dbReference type="Gene3D" id="3.10.150.10">
    <property type="entry name" value="DNA Polymerase III, subunit A, domain 2"/>
    <property type="match status" value="1"/>
</dbReference>
<gene>
    <name evidence="13" type="ORF">QWJ08_21595</name>
</gene>
<keyword evidence="8" id="KW-0239">DNA-directed DNA polymerase</keyword>
<dbReference type="PANTHER" id="PTHR30478:SF0">
    <property type="entry name" value="BETA SLIDING CLAMP"/>
    <property type="match status" value="1"/>
</dbReference>
<name>A0ABT7Y7D3_9VIBR</name>
<keyword evidence="6" id="KW-0548">Nucleotidyltransferase</keyword>
<evidence type="ECO:0000256" key="4">
    <source>
        <dbReference type="ARBA" id="ARBA00022490"/>
    </source>
</evidence>
<comment type="similarity">
    <text evidence="2">Belongs to the beta sliding clamp family.</text>
</comment>
<evidence type="ECO:0000313" key="14">
    <source>
        <dbReference type="Proteomes" id="UP001169719"/>
    </source>
</evidence>
<dbReference type="SUPFAM" id="SSF55979">
    <property type="entry name" value="DNA clamp"/>
    <property type="match status" value="3"/>
</dbReference>
<keyword evidence="5" id="KW-0808">Transferase</keyword>
<dbReference type="InterPro" id="IPR022635">
    <property type="entry name" value="DNA_polIII_beta_C"/>
</dbReference>
<evidence type="ECO:0000256" key="1">
    <source>
        <dbReference type="ARBA" id="ARBA00004496"/>
    </source>
</evidence>
<dbReference type="SMART" id="SM00480">
    <property type="entry name" value="POL3Bc"/>
    <property type="match status" value="1"/>
</dbReference>
<organism evidence="13 14">
    <name type="scientific">Vibrio agarivorans</name>
    <dbReference type="NCBI Taxonomy" id="153622"/>
    <lineage>
        <taxon>Bacteria</taxon>
        <taxon>Pseudomonadati</taxon>
        <taxon>Pseudomonadota</taxon>
        <taxon>Gammaproteobacteria</taxon>
        <taxon>Vibrionales</taxon>
        <taxon>Vibrionaceae</taxon>
        <taxon>Vibrio</taxon>
    </lineage>
</organism>
<evidence type="ECO:0000256" key="7">
    <source>
        <dbReference type="ARBA" id="ARBA00022705"/>
    </source>
</evidence>
<evidence type="ECO:0000256" key="3">
    <source>
        <dbReference type="ARBA" id="ARBA00021035"/>
    </source>
</evidence>
<evidence type="ECO:0000256" key="5">
    <source>
        <dbReference type="ARBA" id="ARBA00022679"/>
    </source>
</evidence>
<evidence type="ECO:0000256" key="10">
    <source>
        <dbReference type="ARBA" id="ARBA00030988"/>
    </source>
</evidence>
<dbReference type="InterPro" id="IPR001001">
    <property type="entry name" value="DNA_polIII_beta"/>
</dbReference>
<keyword evidence="7" id="KW-0235">DNA replication</keyword>
<sequence length="375" mass="40983">MSLLAVEIHPALLCQKLREISGATDSLHQHIIIEAKSGGLIMQGANLYIELATCLISCTVHSTGMVGIEHQSFLRIINAVKTGNNSIKLTQVGNDLVIETKTGRYPIPTKPTKEIPVRLEGTIGDKLFTAKVKAQDLKSALEVCSKTAPTQDAQAALNSIQLSITEGRPDKMMLVGLERARMNISNVALEEHMTGKHGDVLIPMHSTVPHLMRNLNGDGVVTIEAECACVVITLPSGEVVTSKVLEANKYPNWRAILKDPYFKQIEVEKSQFLSVLTMMQAYSTNRFQKVLLSCKQGQLSVSQKEDAWGNEAGETIQVSQLGADFDLSYQVHYLVDCIHVARHDSTIRMAFSESGLLQITSSCGKNLGIVSSCRV</sequence>
<dbReference type="Proteomes" id="UP001169719">
    <property type="component" value="Unassembled WGS sequence"/>
</dbReference>
<dbReference type="PANTHER" id="PTHR30478">
    <property type="entry name" value="DNA POLYMERASE III SUBUNIT BETA"/>
    <property type="match status" value="1"/>
</dbReference>
<keyword evidence="4" id="KW-0963">Cytoplasm</keyword>
<dbReference type="Pfam" id="PF02768">
    <property type="entry name" value="DNA_pol3_beta_3"/>
    <property type="match status" value="1"/>
</dbReference>
<comment type="subcellular location">
    <subcellularLocation>
        <location evidence="1">Cytoplasm</location>
    </subcellularLocation>
</comment>
<evidence type="ECO:0000256" key="11">
    <source>
        <dbReference type="ARBA" id="ARBA00033276"/>
    </source>
</evidence>
<protein>
    <recommendedName>
        <fullName evidence="3">Beta sliding clamp</fullName>
    </recommendedName>
    <alternativeName>
        <fullName evidence="11">Beta-clamp processivity factor</fullName>
    </alternativeName>
    <alternativeName>
        <fullName evidence="10">DNA polymerase III beta sliding clamp subunit</fullName>
    </alternativeName>
</protein>
<comment type="caution">
    <text evidence="13">The sequence shown here is derived from an EMBL/GenBank/DDBJ whole genome shotgun (WGS) entry which is preliminary data.</text>
</comment>
<dbReference type="InterPro" id="IPR046938">
    <property type="entry name" value="DNA_clamp_sf"/>
</dbReference>
<evidence type="ECO:0000256" key="6">
    <source>
        <dbReference type="ARBA" id="ARBA00022695"/>
    </source>
</evidence>
<dbReference type="RefSeq" id="WP_289964136.1">
    <property type="nucleotide sequence ID" value="NZ_JAUEOZ010000003.1"/>
</dbReference>
<evidence type="ECO:0000256" key="9">
    <source>
        <dbReference type="ARBA" id="ARBA00023125"/>
    </source>
</evidence>